<evidence type="ECO:0000313" key="4">
    <source>
        <dbReference type="EMBL" id="KXG25716.1"/>
    </source>
</evidence>
<feature type="signal peptide" evidence="2">
    <location>
        <begin position="1"/>
        <end position="27"/>
    </location>
</feature>
<reference evidence="5" key="3">
    <citation type="journal article" date="2018" name="Plant J.">
        <title>The Sorghum bicolor reference genome: improved assembly, gene annotations, a transcriptome atlas, and signatures of genome organization.</title>
        <authorList>
            <person name="McCormick R.F."/>
            <person name="Truong S.K."/>
            <person name="Sreedasyam A."/>
            <person name="Jenkins J."/>
            <person name="Shu S."/>
            <person name="Sims D."/>
            <person name="Kennedy M."/>
            <person name="Amirebrahimi M."/>
            <person name="Weers B.D."/>
            <person name="McKinley B."/>
            <person name="Mattison A."/>
            <person name="Morishige D.T."/>
            <person name="Grimwood J."/>
            <person name="Schmutz J."/>
            <person name="Mullet J.E."/>
        </authorList>
    </citation>
    <scope>NUCLEOTIDE SEQUENCE [LARGE SCALE GENOMIC DNA]</scope>
    <source>
        <strain evidence="5">cv. BTx623</strain>
    </source>
</reference>
<name>A0A1B6PJ72_SORBI</name>
<sequence>MARACVFLVVLLLAAVAVAPLTTVVDAARPDVVEGRSMESSSDAPAPSPDASSPESSSSSSDAPSSSSSSD</sequence>
<evidence type="ECO:0000313" key="5">
    <source>
        <dbReference type="Proteomes" id="UP000000768"/>
    </source>
</evidence>
<feature type="region of interest" description="Disordered" evidence="1">
    <location>
        <begin position="34"/>
        <end position="71"/>
    </location>
</feature>
<evidence type="ECO:0000313" key="3">
    <source>
        <dbReference type="EMBL" id="KXG25715.1"/>
    </source>
</evidence>
<reference evidence="3" key="2">
    <citation type="submission" date="2017-02" db="EMBL/GenBank/DDBJ databases">
        <title>WGS assembly of Sorghum bicolor.</title>
        <authorList>
            <person name="Paterson A."/>
            <person name="Mullet J."/>
            <person name="Bowers J."/>
            <person name="Bruggmann R."/>
            <person name="Dubchak I."/>
            <person name="Grimwood J."/>
            <person name="Gundlach H."/>
            <person name="Haberer G."/>
            <person name="Hellsten U."/>
            <person name="Mitros T."/>
            <person name="Poliakov A."/>
            <person name="Schmutz J."/>
            <person name="Spannagl M."/>
            <person name="Tang H."/>
            <person name="Wang X."/>
            <person name="Wicker T."/>
            <person name="Bharti A."/>
            <person name="Chapman J."/>
            <person name="Feltus F."/>
            <person name="Gowik U."/>
            <person name="Grigoriev I."/>
            <person name="Lyons E."/>
            <person name="Maher C."/>
            <person name="Martis M."/>
            <person name="Narechania A."/>
            <person name="Otillar R."/>
            <person name="Penning B."/>
            <person name="Salamov A."/>
            <person name="Wang Y."/>
            <person name="Zhang L."/>
            <person name="Carpita N."/>
            <person name="Freeling M."/>
            <person name="Gingle A."/>
            <person name="Hash C."/>
            <person name="Keller B."/>
            <person name="Klein P."/>
            <person name="Kresovich S."/>
            <person name="Mccann M."/>
            <person name="Ming R."/>
            <person name="Peterson D."/>
            <person name="Rahman M."/>
            <person name="Ware D."/>
            <person name="Westhoff P."/>
            <person name="Mayer K."/>
            <person name="Messing J."/>
            <person name="Sims D."/>
            <person name="Jenkins J."/>
            <person name="Shu S."/>
            <person name="Rokhsar D."/>
        </authorList>
    </citation>
    <scope>NUCLEOTIDE SEQUENCE</scope>
</reference>
<dbReference type="EMBL" id="CM000766">
    <property type="protein sequence ID" value="KXG25716.1"/>
    <property type="molecule type" value="Genomic_DNA"/>
</dbReference>
<feature type="chain" id="PRO_5010943332" evidence="2">
    <location>
        <begin position="28"/>
        <end position="71"/>
    </location>
</feature>
<evidence type="ECO:0000256" key="1">
    <source>
        <dbReference type="SAM" id="MobiDB-lite"/>
    </source>
</evidence>
<dbReference type="AlphaFoldDB" id="A0A1B6PJ72"/>
<evidence type="ECO:0000256" key="2">
    <source>
        <dbReference type="SAM" id="SignalP"/>
    </source>
</evidence>
<organism evidence="3 5">
    <name type="scientific">Sorghum bicolor</name>
    <name type="common">Sorghum</name>
    <name type="synonym">Sorghum vulgare</name>
    <dbReference type="NCBI Taxonomy" id="4558"/>
    <lineage>
        <taxon>Eukaryota</taxon>
        <taxon>Viridiplantae</taxon>
        <taxon>Streptophyta</taxon>
        <taxon>Embryophyta</taxon>
        <taxon>Tracheophyta</taxon>
        <taxon>Spermatophyta</taxon>
        <taxon>Magnoliopsida</taxon>
        <taxon>Liliopsida</taxon>
        <taxon>Poales</taxon>
        <taxon>Poaceae</taxon>
        <taxon>PACMAD clade</taxon>
        <taxon>Panicoideae</taxon>
        <taxon>Andropogonodae</taxon>
        <taxon>Andropogoneae</taxon>
        <taxon>Sorghinae</taxon>
        <taxon>Sorghum</taxon>
    </lineage>
</organism>
<reference evidence="3 5" key="1">
    <citation type="journal article" date="2009" name="Nature">
        <title>The Sorghum bicolor genome and the diversification of grasses.</title>
        <authorList>
            <person name="Paterson A.H."/>
            <person name="Bowers J.E."/>
            <person name="Bruggmann R."/>
            <person name="Dubchak I."/>
            <person name="Grimwood J."/>
            <person name="Gundlach H."/>
            <person name="Haberer G."/>
            <person name="Hellsten U."/>
            <person name="Mitros T."/>
            <person name="Poliakov A."/>
            <person name="Schmutz J."/>
            <person name="Spannagl M."/>
            <person name="Tang H."/>
            <person name="Wang X."/>
            <person name="Wicker T."/>
            <person name="Bharti A.K."/>
            <person name="Chapman J."/>
            <person name="Feltus F.A."/>
            <person name="Gowik U."/>
            <person name="Grigoriev I.V."/>
            <person name="Lyons E."/>
            <person name="Maher C.A."/>
            <person name="Martis M."/>
            <person name="Narechania A."/>
            <person name="Otillar R.P."/>
            <person name="Penning B.W."/>
            <person name="Salamov A.A."/>
            <person name="Wang Y."/>
            <person name="Zhang L."/>
            <person name="Carpita N.C."/>
            <person name="Freeling M."/>
            <person name="Gingle A.R."/>
            <person name="Hash C.T."/>
            <person name="Keller B."/>
            <person name="Klein P."/>
            <person name="Kresovich S."/>
            <person name="McCann M.C."/>
            <person name="Ming R."/>
            <person name="Peterson D.G."/>
            <person name="Mehboob-ur-Rahman"/>
            <person name="Ware D."/>
            <person name="Westhoff P."/>
            <person name="Mayer K.F."/>
            <person name="Messing J."/>
            <person name="Rokhsar D.S."/>
        </authorList>
    </citation>
    <scope>NUCLEOTIDE SEQUENCE [LARGE SCALE GENOMIC DNA]</scope>
    <source>
        <strain evidence="5">cv. BTx623</strain>
    </source>
</reference>
<proteinExistence type="predicted"/>
<dbReference type="Proteomes" id="UP000000768">
    <property type="component" value="Chromosome 7"/>
</dbReference>
<keyword evidence="5" id="KW-1185">Reference proteome</keyword>
<feature type="compositionally biased region" description="Low complexity" evidence="1">
    <location>
        <begin position="39"/>
        <end position="71"/>
    </location>
</feature>
<dbReference type="Gramene" id="KXG25715">
    <property type="protein sequence ID" value="KXG25715"/>
    <property type="gene ID" value="SORBI_3007G222500"/>
</dbReference>
<dbReference type="EMBL" id="CM000766">
    <property type="protein sequence ID" value="KXG25715.1"/>
    <property type="molecule type" value="Genomic_DNA"/>
</dbReference>
<dbReference type="InParanoid" id="A0A1B6PJ72"/>
<gene>
    <name evidence="4" type="ORF">SORBI_3007G222400</name>
    <name evidence="3" type="ORF">SORBI_3007G222500</name>
</gene>
<keyword evidence="2" id="KW-0732">Signal</keyword>
<dbReference type="Gramene" id="KXG25716">
    <property type="protein sequence ID" value="KXG25716"/>
    <property type="gene ID" value="SORBI_3007G222400"/>
</dbReference>
<protein>
    <submittedName>
        <fullName evidence="3">Uncharacterized protein</fullName>
    </submittedName>
</protein>
<accession>A0A1B6PJ72</accession>